<reference evidence="4 5" key="1">
    <citation type="submission" date="2016-08" db="EMBL/GenBank/DDBJ databases">
        <authorList>
            <consortium name="Lentinula edodes genome sequencing consortium"/>
            <person name="Sakamoto Y."/>
            <person name="Nakade K."/>
            <person name="Sato S."/>
            <person name="Yoshida Y."/>
            <person name="Miyazaki K."/>
            <person name="Natsume S."/>
            <person name="Konno N."/>
        </authorList>
    </citation>
    <scope>NUCLEOTIDE SEQUENCE [LARGE SCALE GENOMIC DNA]</scope>
    <source>
        <strain evidence="4 5">NBRC 111202</strain>
    </source>
</reference>
<comment type="caution">
    <text evidence="4">The sequence shown here is derived from an EMBL/GenBank/DDBJ whole genome shotgun (WGS) entry which is preliminary data.</text>
</comment>
<name>A0A1Q3EEH6_LENED</name>
<feature type="signal peptide" evidence="3">
    <location>
        <begin position="1"/>
        <end position="30"/>
    </location>
</feature>
<feature type="region of interest" description="Disordered" evidence="1">
    <location>
        <begin position="181"/>
        <end position="205"/>
    </location>
</feature>
<accession>A0A1Q3EEH6</accession>
<feature type="chain" id="PRO_5012139879" evidence="3">
    <location>
        <begin position="31"/>
        <end position="394"/>
    </location>
</feature>
<dbReference type="EMBL" id="BDGU01000258">
    <property type="protein sequence ID" value="GAW05623.1"/>
    <property type="molecule type" value="Genomic_DNA"/>
</dbReference>
<dbReference type="Proteomes" id="UP000188533">
    <property type="component" value="Unassembled WGS sequence"/>
</dbReference>
<proteinExistence type="predicted"/>
<feature type="compositionally biased region" description="Polar residues" evidence="1">
    <location>
        <begin position="307"/>
        <end position="318"/>
    </location>
</feature>
<keyword evidence="5" id="KW-1185">Reference proteome</keyword>
<evidence type="ECO:0000313" key="5">
    <source>
        <dbReference type="Proteomes" id="UP000188533"/>
    </source>
</evidence>
<feature type="transmembrane region" description="Helical" evidence="2">
    <location>
        <begin position="210"/>
        <end position="233"/>
    </location>
</feature>
<reference evidence="4 5" key="2">
    <citation type="submission" date="2017-02" db="EMBL/GenBank/DDBJ databases">
        <title>A genome survey and senescence transcriptome analysis in Lentinula edodes.</title>
        <authorList>
            <person name="Sakamoto Y."/>
            <person name="Nakade K."/>
            <person name="Sato S."/>
            <person name="Yoshida Y."/>
            <person name="Miyazaki K."/>
            <person name="Natsume S."/>
            <person name="Konno N."/>
        </authorList>
    </citation>
    <scope>NUCLEOTIDE SEQUENCE [LARGE SCALE GENOMIC DNA]</scope>
    <source>
        <strain evidence="4 5">NBRC 111202</strain>
    </source>
</reference>
<keyword evidence="2" id="KW-0812">Transmembrane</keyword>
<organism evidence="4 5">
    <name type="scientific">Lentinula edodes</name>
    <name type="common">Shiitake mushroom</name>
    <name type="synonym">Lentinus edodes</name>
    <dbReference type="NCBI Taxonomy" id="5353"/>
    <lineage>
        <taxon>Eukaryota</taxon>
        <taxon>Fungi</taxon>
        <taxon>Dikarya</taxon>
        <taxon>Basidiomycota</taxon>
        <taxon>Agaricomycotina</taxon>
        <taxon>Agaricomycetes</taxon>
        <taxon>Agaricomycetidae</taxon>
        <taxon>Agaricales</taxon>
        <taxon>Marasmiineae</taxon>
        <taxon>Omphalotaceae</taxon>
        <taxon>Lentinula</taxon>
    </lineage>
</organism>
<dbReference type="AlphaFoldDB" id="A0A1Q3EEH6"/>
<feature type="compositionally biased region" description="Low complexity" evidence="1">
    <location>
        <begin position="284"/>
        <end position="293"/>
    </location>
</feature>
<keyword evidence="2" id="KW-0472">Membrane</keyword>
<dbReference type="Gene3D" id="2.60.120.260">
    <property type="entry name" value="Galactose-binding domain-like"/>
    <property type="match status" value="1"/>
</dbReference>
<keyword evidence="2" id="KW-1133">Transmembrane helix</keyword>
<evidence type="ECO:0000313" key="4">
    <source>
        <dbReference type="EMBL" id="GAW05623.1"/>
    </source>
</evidence>
<evidence type="ECO:0000256" key="2">
    <source>
        <dbReference type="SAM" id="Phobius"/>
    </source>
</evidence>
<gene>
    <name evidence="4" type="ORF">LENED_007491</name>
</gene>
<evidence type="ECO:0000256" key="3">
    <source>
        <dbReference type="SAM" id="SignalP"/>
    </source>
</evidence>
<keyword evidence="3" id="KW-0732">Signal</keyword>
<dbReference type="SMR" id="A0A1Q3EEH6"/>
<sequence>MPSFLSAFQPFLVIFLLFYLPLIFSLPATAAPTNTTFDDTNSSFTWQSGWIAAPCDYCSALLNQSLTYDGTWHDGGARTGLTGTFEFNGTAVYLFGVTSQNDTGTIEFTLDGNNATTYNPPVIAADDPTVGTPEADHTYNSLFFVATGLANGSHQLGFTAVLAYNTSQTVLIDYAVVTTDDSTSSGSSSASGSGTSASASESASDPNKTALIGGIVGGVAGVALLSLAIFLLIRRRKLRVRSVKPENNIRPFQTVPSFITGESNSLITTSTLSSHPKARPPLPSISTPSPTETFGSSPINVHDDAVSTPSTRFRSNSGAATTTTTESTIPRGRQEIQEMEQRIRSLESMVLLSHAVASPTMHHASTIMSPIMSPLSEQTYDASLDDLTNPPPPY</sequence>
<feature type="region of interest" description="Disordered" evidence="1">
    <location>
        <begin position="270"/>
        <end position="328"/>
    </location>
</feature>
<protein>
    <submittedName>
        <fullName evidence="4">Uncharacterized protein</fullName>
    </submittedName>
</protein>
<evidence type="ECO:0000256" key="1">
    <source>
        <dbReference type="SAM" id="MobiDB-lite"/>
    </source>
</evidence>